<dbReference type="Proteomes" id="UP000887580">
    <property type="component" value="Unplaced"/>
</dbReference>
<sequence length="46" mass="5286">VLDIKSSPHFQNSKDWVIWCRYGRDIITREIHVPSHLGFAAGSGKY</sequence>
<accession>A0AC35EY78</accession>
<reference evidence="2" key="1">
    <citation type="submission" date="2022-11" db="UniProtKB">
        <authorList>
            <consortium name="WormBaseParasite"/>
        </authorList>
    </citation>
    <scope>IDENTIFICATION</scope>
</reference>
<evidence type="ECO:0000313" key="1">
    <source>
        <dbReference type="Proteomes" id="UP000887580"/>
    </source>
</evidence>
<dbReference type="WBParaSite" id="PS1159_v2.g11251.t1">
    <property type="protein sequence ID" value="PS1159_v2.g11251.t1"/>
    <property type="gene ID" value="PS1159_v2.g11251"/>
</dbReference>
<proteinExistence type="predicted"/>
<organism evidence="1 2">
    <name type="scientific">Panagrolaimus sp. PS1159</name>
    <dbReference type="NCBI Taxonomy" id="55785"/>
    <lineage>
        <taxon>Eukaryota</taxon>
        <taxon>Metazoa</taxon>
        <taxon>Ecdysozoa</taxon>
        <taxon>Nematoda</taxon>
        <taxon>Chromadorea</taxon>
        <taxon>Rhabditida</taxon>
        <taxon>Tylenchina</taxon>
        <taxon>Panagrolaimomorpha</taxon>
        <taxon>Panagrolaimoidea</taxon>
        <taxon>Panagrolaimidae</taxon>
        <taxon>Panagrolaimus</taxon>
    </lineage>
</organism>
<evidence type="ECO:0000313" key="2">
    <source>
        <dbReference type="WBParaSite" id="PS1159_v2.g11251.t1"/>
    </source>
</evidence>
<protein>
    <submittedName>
        <fullName evidence="2">Uncharacterized protein</fullName>
    </submittedName>
</protein>
<name>A0AC35EY78_9BILA</name>